<dbReference type="Pfam" id="PF16188">
    <property type="entry name" value="Peptidase_M24_C"/>
    <property type="match status" value="1"/>
</dbReference>
<keyword evidence="9" id="KW-1185">Reference proteome</keyword>
<protein>
    <submittedName>
        <fullName evidence="8">Peptidase M24</fullName>
    </submittedName>
</protein>
<feature type="domain" description="Peptidase M24 C-terminal" evidence="7">
    <location>
        <begin position="521"/>
        <end position="572"/>
    </location>
</feature>
<dbReference type="PANTHER" id="PTHR43763:SF6">
    <property type="entry name" value="XAA-PRO AMINOPEPTIDASE 1"/>
    <property type="match status" value="1"/>
</dbReference>
<dbReference type="InterPro" id="IPR036005">
    <property type="entry name" value="Creatinase/aminopeptidase-like"/>
</dbReference>
<dbReference type="InterPro" id="IPR000994">
    <property type="entry name" value="Pept_M24"/>
</dbReference>
<dbReference type="GO" id="GO:0005737">
    <property type="term" value="C:cytoplasm"/>
    <property type="evidence" value="ECO:0007669"/>
    <property type="project" value="UniProtKB-ARBA"/>
</dbReference>
<dbReference type="Proteomes" id="UP000240974">
    <property type="component" value="Unassembled WGS sequence"/>
</dbReference>
<dbReference type="Gene3D" id="3.40.350.10">
    <property type="entry name" value="Creatinase/prolidase N-terminal domain"/>
    <property type="match status" value="2"/>
</dbReference>
<dbReference type="InterPro" id="IPR029149">
    <property type="entry name" value="Creatin/AminoP/Spt16_N"/>
</dbReference>
<dbReference type="InterPro" id="IPR050422">
    <property type="entry name" value="X-Pro_aminopeptidase_P"/>
</dbReference>
<keyword evidence="2" id="KW-0479">Metal-binding</keyword>
<feature type="domain" description="Creatinase N-terminal" evidence="6">
    <location>
        <begin position="5"/>
        <end position="120"/>
    </location>
</feature>
<dbReference type="CDD" id="cd01085">
    <property type="entry name" value="APP"/>
    <property type="match status" value="1"/>
</dbReference>
<dbReference type="Pfam" id="PF01321">
    <property type="entry name" value="Creatinase_N"/>
    <property type="match status" value="1"/>
</dbReference>
<keyword evidence="3" id="KW-0378">Hydrolase</keyword>
<dbReference type="RefSeq" id="WP_107030492.1">
    <property type="nucleotide sequence ID" value="NZ_JBGLCF010000008.1"/>
</dbReference>
<proteinExistence type="inferred from homology"/>
<dbReference type="SUPFAM" id="SSF53092">
    <property type="entry name" value="Creatinase/prolidase N-terminal domain"/>
    <property type="match status" value="1"/>
</dbReference>
<evidence type="ECO:0000313" key="8">
    <source>
        <dbReference type="EMBL" id="PST37209.1"/>
    </source>
</evidence>
<evidence type="ECO:0000259" key="7">
    <source>
        <dbReference type="Pfam" id="PF16188"/>
    </source>
</evidence>
<dbReference type="GO" id="GO:0046872">
    <property type="term" value="F:metal ion binding"/>
    <property type="evidence" value="ECO:0007669"/>
    <property type="project" value="UniProtKB-KW"/>
</dbReference>
<dbReference type="SUPFAM" id="SSF55920">
    <property type="entry name" value="Creatinase/aminopeptidase"/>
    <property type="match status" value="1"/>
</dbReference>
<dbReference type="PANTHER" id="PTHR43763">
    <property type="entry name" value="XAA-PRO AMINOPEPTIDASE 1"/>
    <property type="match status" value="1"/>
</dbReference>
<dbReference type="InterPro" id="IPR033740">
    <property type="entry name" value="Pept_M24B"/>
</dbReference>
<evidence type="ECO:0000256" key="4">
    <source>
        <dbReference type="ARBA" id="ARBA00023211"/>
    </source>
</evidence>
<sequence length="580" mass="66809">MINQRITKLRQLMKERGIDLYIIPTSDFHQSEYVGSYFEARHYMSGFSGSAGTLIVRQEEAYLWTDGRYFIQAEKELAGSCIQLMKMRTPGVPTIKEYVEKYPEATIGFDGRVMPYNQCLFTNTIQANEDLVDLIWQERPELSHEEVYLYDTKYCGASRKEKLEIIREEMKDAKYHLVTTLDDIAWIFNIRGNDVLCNPVALAYALIEKEKAYLYLRKEAVSQEVIDELLKDQIKVKDYFDIYEDVKNINGKVLLDTKSVNYTLVNSINIDNVIDQTNPSQLLKSIKNDTEIKATKDAHLHDGIAVTKFMYWLKTNIGKIEMDELSISNKLLEFRKQQPNFKDISFTTICAYRENAALMHYHPTEKQYSKVEASHLLLIDSGGQYLTGTTDITRTFVLGEMTLEERKDFTIALKAMFRLQNAHFIEGVTTGANLDILARGVIYDYDLDYRCGTGHGVGHFLNVHEGPNGLRPKSLYGHEACIVPGMITTDEPGVYVEGSHGIRHENELLCVKHIENEYGTFLKFEPITYVPFDIAGLDLDYLSNHEIASINEYQQYAFDHIKDALTQEEKDWYLNNLFIK</sequence>
<comment type="similarity">
    <text evidence="1">Belongs to the peptidase M24B family.</text>
</comment>
<name>A0A2T3FPM4_9FIRM</name>
<evidence type="ECO:0000313" key="9">
    <source>
        <dbReference type="Proteomes" id="UP000240974"/>
    </source>
</evidence>
<evidence type="ECO:0000256" key="3">
    <source>
        <dbReference type="ARBA" id="ARBA00022801"/>
    </source>
</evidence>
<organism evidence="8 9">
    <name type="scientific">Faecalibacillus intestinalis</name>
    <dbReference type="NCBI Taxonomy" id="1982626"/>
    <lineage>
        <taxon>Bacteria</taxon>
        <taxon>Bacillati</taxon>
        <taxon>Bacillota</taxon>
        <taxon>Erysipelotrichia</taxon>
        <taxon>Erysipelotrichales</taxon>
        <taxon>Coprobacillaceae</taxon>
        <taxon>Faecalibacillus</taxon>
    </lineage>
</organism>
<evidence type="ECO:0000259" key="5">
    <source>
        <dbReference type="Pfam" id="PF00557"/>
    </source>
</evidence>
<accession>A0A2T3FPM4</accession>
<reference evidence="8 9" key="1">
    <citation type="journal article" date="2019" name="Int. J. Syst. Evol. Microbiol.">
        <title>Faecalibacillus intestinalis gen. nov., sp. nov. and Faecalibacillus faecis sp. nov., isolated from human faeces.</title>
        <authorList>
            <person name="Seo B."/>
            <person name="Jeon K."/>
            <person name="Baek I."/>
            <person name="Lee Y.M."/>
            <person name="Baek K."/>
            <person name="Ko G."/>
        </authorList>
    </citation>
    <scope>NUCLEOTIDE SEQUENCE [LARGE SCALE GENOMIC DNA]</scope>
    <source>
        <strain evidence="8 9">SNUG30099</strain>
    </source>
</reference>
<dbReference type="FunFam" id="3.90.230.10:FF:000007">
    <property type="entry name" value="Xaa-Pro aminopeptidase P"/>
    <property type="match status" value="1"/>
</dbReference>
<dbReference type="Pfam" id="PF00557">
    <property type="entry name" value="Peptidase_M24"/>
    <property type="match status" value="1"/>
</dbReference>
<gene>
    <name evidence="8" type="ORF">C7U54_12315</name>
</gene>
<evidence type="ECO:0000256" key="2">
    <source>
        <dbReference type="ARBA" id="ARBA00022723"/>
    </source>
</evidence>
<evidence type="ECO:0000259" key="6">
    <source>
        <dbReference type="Pfam" id="PF01321"/>
    </source>
</evidence>
<comment type="caution">
    <text evidence="8">The sequence shown here is derived from an EMBL/GenBank/DDBJ whole genome shotgun (WGS) entry which is preliminary data.</text>
</comment>
<dbReference type="AlphaFoldDB" id="A0A2T3FPM4"/>
<dbReference type="InterPro" id="IPR032416">
    <property type="entry name" value="Peptidase_M24_C"/>
</dbReference>
<dbReference type="EMBL" id="PYLQ01000023">
    <property type="protein sequence ID" value="PST37209.1"/>
    <property type="molecule type" value="Genomic_DNA"/>
</dbReference>
<feature type="domain" description="Peptidase M24" evidence="5">
    <location>
        <begin position="295"/>
        <end position="510"/>
    </location>
</feature>
<dbReference type="InterPro" id="IPR000587">
    <property type="entry name" value="Creatinase_N"/>
</dbReference>
<evidence type="ECO:0000256" key="1">
    <source>
        <dbReference type="ARBA" id="ARBA00008766"/>
    </source>
</evidence>
<dbReference type="Pfam" id="PF16189">
    <property type="entry name" value="Creatinase_N_2"/>
    <property type="match status" value="1"/>
</dbReference>
<keyword evidence="4" id="KW-0464">Manganese</keyword>
<dbReference type="GO" id="GO:0070006">
    <property type="term" value="F:metalloaminopeptidase activity"/>
    <property type="evidence" value="ECO:0007669"/>
    <property type="project" value="InterPro"/>
</dbReference>
<dbReference type="Gene3D" id="3.90.230.10">
    <property type="entry name" value="Creatinase/methionine aminopeptidase superfamily"/>
    <property type="match status" value="1"/>
</dbReference>